<comment type="cofactor">
    <cofactor evidence="1">
        <name>Mg(2+)</name>
        <dbReference type="ChEBI" id="CHEBI:18420"/>
    </cofactor>
</comment>
<evidence type="ECO:0000256" key="3">
    <source>
        <dbReference type="ARBA" id="ARBA00022679"/>
    </source>
</evidence>
<dbReference type="SFLD" id="SFLDS00005">
    <property type="entry name" value="Isoprenoid_Synthase_Type_I"/>
    <property type="match status" value="1"/>
</dbReference>
<protein>
    <submittedName>
        <fullName evidence="7">Octaprenyl-diphosphate synthase</fullName>
    </submittedName>
</protein>
<evidence type="ECO:0000256" key="5">
    <source>
        <dbReference type="ARBA" id="ARBA00022842"/>
    </source>
</evidence>
<dbReference type="InterPro" id="IPR033749">
    <property type="entry name" value="Polyprenyl_synt_CS"/>
</dbReference>
<dbReference type="PROSITE" id="PS00723">
    <property type="entry name" value="POLYPRENYL_SYNTHASE_1"/>
    <property type="match status" value="1"/>
</dbReference>
<dbReference type="PROSITE" id="PS00444">
    <property type="entry name" value="POLYPRENYL_SYNTHASE_2"/>
    <property type="match status" value="1"/>
</dbReference>
<organism evidence="7 8">
    <name type="scientific">Chitinophaga skermanii</name>
    <dbReference type="NCBI Taxonomy" id="331697"/>
    <lineage>
        <taxon>Bacteria</taxon>
        <taxon>Pseudomonadati</taxon>
        <taxon>Bacteroidota</taxon>
        <taxon>Chitinophagia</taxon>
        <taxon>Chitinophagales</taxon>
        <taxon>Chitinophagaceae</taxon>
        <taxon>Chitinophaga</taxon>
    </lineage>
</organism>
<gene>
    <name evidence="7" type="ORF">LX64_02302</name>
</gene>
<dbReference type="Gene3D" id="1.10.600.10">
    <property type="entry name" value="Farnesyl Diphosphate Synthase"/>
    <property type="match status" value="1"/>
</dbReference>
<keyword evidence="5" id="KW-0460">Magnesium</keyword>
<dbReference type="PANTHER" id="PTHR12001:SF69">
    <property type="entry name" value="ALL TRANS-POLYPRENYL-DIPHOSPHATE SYNTHASE PDSS1"/>
    <property type="match status" value="1"/>
</dbReference>
<dbReference type="InterPro" id="IPR000092">
    <property type="entry name" value="Polyprenyl_synt"/>
</dbReference>
<keyword evidence="3 6" id="KW-0808">Transferase</keyword>
<evidence type="ECO:0000256" key="2">
    <source>
        <dbReference type="ARBA" id="ARBA00006706"/>
    </source>
</evidence>
<dbReference type="GO" id="GO:0004659">
    <property type="term" value="F:prenyltransferase activity"/>
    <property type="evidence" value="ECO:0007669"/>
    <property type="project" value="InterPro"/>
</dbReference>
<evidence type="ECO:0000256" key="1">
    <source>
        <dbReference type="ARBA" id="ARBA00001946"/>
    </source>
</evidence>
<keyword evidence="4" id="KW-0479">Metal-binding</keyword>
<dbReference type="Proteomes" id="UP000249547">
    <property type="component" value="Unassembled WGS sequence"/>
</dbReference>
<evidence type="ECO:0000256" key="4">
    <source>
        <dbReference type="ARBA" id="ARBA00022723"/>
    </source>
</evidence>
<dbReference type="AlphaFoldDB" id="A0A327QM95"/>
<evidence type="ECO:0000313" key="7">
    <source>
        <dbReference type="EMBL" id="RAJ05148.1"/>
    </source>
</evidence>
<sequence>MGEISPLANMKFTKSVLQEELQAFSTYFDTSLKGKSALLDRITSYLLENKGKQMRPIFVLLGARMAGSVTDRTYRAALLVELLHIASLVHDDLVDDSMERRGKYSVNALWKNRSAVYTGDYIFAHSLVLSLSNGDHRILEIYTEAIRQMSELELLQMVKNKKIQYDEQAYYDLIKGKTASFLAAACSAGAASVTDDESVIARMHTFGEKLGMAFQVKDDLLDYTQQDIGKPTGNDIKEQKITLPLIYTLHNCDARTKTYLLNIVKHHNTKSDKVKELINIVEANGGMRYAEDKMHAFRDESLAVLQTFPPSEVRDCLEEMVAFTIGRAY</sequence>
<dbReference type="GO" id="GO:0008299">
    <property type="term" value="P:isoprenoid biosynthetic process"/>
    <property type="evidence" value="ECO:0007669"/>
    <property type="project" value="InterPro"/>
</dbReference>
<dbReference type="SUPFAM" id="SSF48576">
    <property type="entry name" value="Terpenoid synthases"/>
    <property type="match status" value="1"/>
</dbReference>
<comment type="similarity">
    <text evidence="2 6">Belongs to the FPP/GGPP synthase family.</text>
</comment>
<name>A0A327QM95_9BACT</name>
<keyword evidence="8" id="KW-1185">Reference proteome</keyword>
<dbReference type="EMBL" id="QLLL01000004">
    <property type="protein sequence ID" value="RAJ05148.1"/>
    <property type="molecule type" value="Genomic_DNA"/>
</dbReference>
<reference evidence="7 8" key="1">
    <citation type="submission" date="2018-06" db="EMBL/GenBank/DDBJ databases">
        <title>Genomic Encyclopedia of Archaeal and Bacterial Type Strains, Phase II (KMG-II): from individual species to whole genera.</title>
        <authorList>
            <person name="Goeker M."/>
        </authorList>
    </citation>
    <scope>NUCLEOTIDE SEQUENCE [LARGE SCALE GENOMIC DNA]</scope>
    <source>
        <strain evidence="7 8">DSM 23857</strain>
    </source>
</reference>
<comment type="caution">
    <text evidence="7">The sequence shown here is derived from an EMBL/GenBank/DDBJ whole genome shotgun (WGS) entry which is preliminary data.</text>
</comment>
<dbReference type="GO" id="GO:0046872">
    <property type="term" value="F:metal ion binding"/>
    <property type="evidence" value="ECO:0007669"/>
    <property type="project" value="UniProtKB-KW"/>
</dbReference>
<accession>A0A327QM95</accession>
<dbReference type="InterPro" id="IPR008949">
    <property type="entry name" value="Isoprenoid_synthase_dom_sf"/>
</dbReference>
<dbReference type="Pfam" id="PF00348">
    <property type="entry name" value="polyprenyl_synt"/>
    <property type="match status" value="1"/>
</dbReference>
<evidence type="ECO:0000313" key="8">
    <source>
        <dbReference type="Proteomes" id="UP000249547"/>
    </source>
</evidence>
<dbReference type="PANTHER" id="PTHR12001">
    <property type="entry name" value="GERANYLGERANYL PYROPHOSPHATE SYNTHASE"/>
    <property type="match status" value="1"/>
</dbReference>
<evidence type="ECO:0000256" key="6">
    <source>
        <dbReference type="RuleBase" id="RU004466"/>
    </source>
</evidence>
<dbReference type="CDD" id="cd00685">
    <property type="entry name" value="Trans_IPPS_HT"/>
    <property type="match status" value="1"/>
</dbReference>
<proteinExistence type="inferred from homology"/>